<reference evidence="6" key="1">
    <citation type="submission" date="2019-08" db="EMBL/GenBank/DDBJ databases">
        <authorList>
            <person name="Kucharzyk K."/>
            <person name="Murdoch R.W."/>
            <person name="Higgins S."/>
            <person name="Loffler F."/>
        </authorList>
    </citation>
    <scope>NUCLEOTIDE SEQUENCE</scope>
</reference>
<feature type="domain" description="Glucosamine/galactosamine-6-phosphate isomerase" evidence="5">
    <location>
        <begin position="14"/>
        <end position="228"/>
    </location>
</feature>
<proteinExistence type="inferred from homology"/>
<dbReference type="FunFam" id="3.40.50.1360:FF:000003">
    <property type="entry name" value="Glucosamine-6-phosphate deaminase"/>
    <property type="match status" value="1"/>
</dbReference>
<evidence type="ECO:0000256" key="3">
    <source>
        <dbReference type="ARBA" id="ARBA00022801"/>
    </source>
</evidence>
<dbReference type="Pfam" id="PF01182">
    <property type="entry name" value="Glucosamine_iso"/>
    <property type="match status" value="1"/>
</dbReference>
<dbReference type="GO" id="GO:0042802">
    <property type="term" value="F:identical protein binding"/>
    <property type="evidence" value="ECO:0007669"/>
    <property type="project" value="TreeGrafter"/>
</dbReference>
<dbReference type="AlphaFoldDB" id="A0A644ZZC7"/>
<name>A0A644ZZC7_9ZZZZ</name>
<dbReference type="EC" id="3.5.99.6" evidence="2"/>
<dbReference type="GO" id="GO:0006046">
    <property type="term" value="P:N-acetylglucosamine catabolic process"/>
    <property type="evidence" value="ECO:0007669"/>
    <property type="project" value="TreeGrafter"/>
</dbReference>
<dbReference type="InterPro" id="IPR006148">
    <property type="entry name" value="Glc/Gal-6P_isomerase"/>
</dbReference>
<dbReference type="PANTHER" id="PTHR11280">
    <property type="entry name" value="GLUCOSAMINE-6-PHOSPHATE ISOMERASE"/>
    <property type="match status" value="1"/>
</dbReference>
<dbReference type="NCBIfam" id="TIGR00502">
    <property type="entry name" value="nagB"/>
    <property type="match status" value="1"/>
</dbReference>
<dbReference type="HAMAP" id="MF_01241">
    <property type="entry name" value="GlcN6P_deamin"/>
    <property type="match status" value="1"/>
</dbReference>
<dbReference type="GO" id="GO:0006043">
    <property type="term" value="P:glucosamine catabolic process"/>
    <property type="evidence" value="ECO:0007669"/>
    <property type="project" value="TreeGrafter"/>
</dbReference>
<evidence type="ECO:0000256" key="1">
    <source>
        <dbReference type="ARBA" id="ARBA00000644"/>
    </source>
</evidence>
<dbReference type="GO" id="GO:0005737">
    <property type="term" value="C:cytoplasm"/>
    <property type="evidence" value="ECO:0007669"/>
    <property type="project" value="TreeGrafter"/>
</dbReference>
<dbReference type="PROSITE" id="PS01161">
    <property type="entry name" value="GLC_GALNAC_ISOMERASE"/>
    <property type="match status" value="1"/>
</dbReference>
<protein>
    <recommendedName>
        <fullName evidence="2">glucosamine-6-phosphate deaminase</fullName>
        <ecNumber evidence="2">3.5.99.6</ecNumber>
    </recommendedName>
</protein>
<dbReference type="PANTHER" id="PTHR11280:SF5">
    <property type="entry name" value="GLUCOSAMINE-6-PHOSPHATE ISOMERASE"/>
    <property type="match status" value="1"/>
</dbReference>
<dbReference type="InterPro" id="IPR037171">
    <property type="entry name" value="NagB/RpiA_transferase-like"/>
</dbReference>
<evidence type="ECO:0000256" key="2">
    <source>
        <dbReference type="ARBA" id="ARBA00012680"/>
    </source>
</evidence>
<dbReference type="CDD" id="cd01399">
    <property type="entry name" value="GlcN6P_deaminase"/>
    <property type="match status" value="1"/>
</dbReference>
<dbReference type="GO" id="GO:0019262">
    <property type="term" value="P:N-acetylneuraminate catabolic process"/>
    <property type="evidence" value="ECO:0007669"/>
    <property type="project" value="TreeGrafter"/>
</dbReference>
<keyword evidence="4" id="KW-0119">Carbohydrate metabolism</keyword>
<dbReference type="InterPro" id="IPR004547">
    <property type="entry name" value="Glucosamine6P_isomerase"/>
</dbReference>
<gene>
    <name evidence="6" type="primary">nagB_37</name>
    <name evidence="6" type="ORF">SDC9_93028</name>
</gene>
<evidence type="ECO:0000259" key="5">
    <source>
        <dbReference type="Pfam" id="PF01182"/>
    </source>
</evidence>
<sequence length="239" mass="26034">MHVHVYDSQRQTALAAASLFAAKILSKPDAVLGLATGSTPVDTYKLLIKWHQDGMLDFSRCRSFNLDEYVGLTPGHPCSYRRFMDEELFSHINIKETNVPLGSAPDLEAEAQRYDAMIEQAGGIDIQLLGLGQNGHIGFNEPDRSFSYGTQVVTLTKNTIKANRRFFGSEDAVPRQAISLGIGGIMKARQIVLIACGVSKAKAVREMIKGPVDPMCPASVLQLHHDAVILLDAQAASLL</sequence>
<accession>A0A644ZZC7</accession>
<dbReference type="GO" id="GO:0004342">
    <property type="term" value="F:glucosamine-6-phosphate deaminase activity"/>
    <property type="evidence" value="ECO:0007669"/>
    <property type="project" value="UniProtKB-EC"/>
</dbReference>
<dbReference type="GO" id="GO:0005975">
    <property type="term" value="P:carbohydrate metabolic process"/>
    <property type="evidence" value="ECO:0007669"/>
    <property type="project" value="InterPro"/>
</dbReference>
<dbReference type="Gene3D" id="3.40.50.1360">
    <property type="match status" value="1"/>
</dbReference>
<comment type="caution">
    <text evidence="6">The sequence shown here is derived from an EMBL/GenBank/DDBJ whole genome shotgun (WGS) entry which is preliminary data.</text>
</comment>
<dbReference type="SUPFAM" id="SSF100950">
    <property type="entry name" value="NagB/RpiA/CoA transferase-like"/>
    <property type="match status" value="1"/>
</dbReference>
<comment type="catalytic activity">
    <reaction evidence="1">
        <text>alpha-D-glucosamine 6-phosphate + H2O = beta-D-fructose 6-phosphate + NH4(+)</text>
        <dbReference type="Rhea" id="RHEA:12172"/>
        <dbReference type="ChEBI" id="CHEBI:15377"/>
        <dbReference type="ChEBI" id="CHEBI:28938"/>
        <dbReference type="ChEBI" id="CHEBI:57634"/>
        <dbReference type="ChEBI" id="CHEBI:75989"/>
        <dbReference type="EC" id="3.5.99.6"/>
    </reaction>
</comment>
<dbReference type="EMBL" id="VSSQ01011233">
    <property type="protein sequence ID" value="MPM46330.1"/>
    <property type="molecule type" value="Genomic_DNA"/>
</dbReference>
<keyword evidence="3 6" id="KW-0378">Hydrolase</keyword>
<evidence type="ECO:0000256" key="4">
    <source>
        <dbReference type="ARBA" id="ARBA00023277"/>
    </source>
</evidence>
<evidence type="ECO:0000313" key="6">
    <source>
        <dbReference type="EMBL" id="MPM46330.1"/>
    </source>
</evidence>
<organism evidence="6">
    <name type="scientific">bioreactor metagenome</name>
    <dbReference type="NCBI Taxonomy" id="1076179"/>
    <lineage>
        <taxon>unclassified sequences</taxon>
        <taxon>metagenomes</taxon>
        <taxon>ecological metagenomes</taxon>
    </lineage>
</organism>
<dbReference type="InterPro" id="IPR018321">
    <property type="entry name" value="Glucosamine6P_isomerase_CS"/>
</dbReference>